<dbReference type="Proteomes" id="UP001241472">
    <property type="component" value="Unassembled WGS sequence"/>
</dbReference>
<reference evidence="4 5" key="1">
    <citation type="submission" date="2023-07" db="EMBL/GenBank/DDBJ databases">
        <title>Sorghum-associated microbial communities from plants grown in Nebraska, USA.</title>
        <authorList>
            <person name="Schachtman D."/>
        </authorList>
    </citation>
    <scope>NUCLEOTIDE SEQUENCE [LARGE SCALE GENOMIC DNA]</scope>
    <source>
        <strain evidence="4 5">DS1307</strain>
    </source>
</reference>
<dbReference type="PANTHER" id="PTHR44757">
    <property type="entry name" value="DIGUANYLATE CYCLASE DGCP"/>
    <property type="match status" value="1"/>
</dbReference>
<dbReference type="PROSITE" id="PS50887">
    <property type="entry name" value="GGDEF"/>
    <property type="match status" value="1"/>
</dbReference>
<dbReference type="PROSITE" id="PS50113">
    <property type="entry name" value="PAC"/>
    <property type="match status" value="1"/>
</dbReference>
<dbReference type="InterPro" id="IPR000700">
    <property type="entry name" value="PAS-assoc_C"/>
</dbReference>
<dbReference type="SMART" id="SM00086">
    <property type="entry name" value="PAC"/>
    <property type="match status" value="1"/>
</dbReference>
<dbReference type="NCBIfam" id="TIGR00254">
    <property type="entry name" value="GGDEF"/>
    <property type="match status" value="1"/>
</dbReference>
<dbReference type="Gene3D" id="3.30.450.20">
    <property type="entry name" value="PAS domain"/>
    <property type="match status" value="1"/>
</dbReference>
<organism evidence="4 5">
    <name type="scientific">Neorhizobium huautlense</name>
    <dbReference type="NCBI Taxonomy" id="67774"/>
    <lineage>
        <taxon>Bacteria</taxon>
        <taxon>Pseudomonadati</taxon>
        <taxon>Pseudomonadota</taxon>
        <taxon>Alphaproteobacteria</taxon>
        <taxon>Hyphomicrobiales</taxon>
        <taxon>Rhizobiaceae</taxon>
        <taxon>Rhizobium/Agrobacterium group</taxon>
        <taxon>Neorhizobium</taxon>
    </lineage>
</organism>
<proteinExistence type="predicted"/>
<evidence type="ECO:0000313" key="4">
    <source>
        <dbReference type="EMBL" id="MDP9837813.1"/>
    </source>
</evidence>
<dbReference type="InterPro" id="IPR029787">
    <property type="entry name" value="Nucleotide_cyclase"/>
</dbReference>
<dbReference type="EMBL" id="JAUSRF010000007">
    <property type="protein sequence ID" value="MDP9837813.1"/>
    <property type="molecule type" value="Genomic_DNA"/>
</dbReference>
<dbReference type="Gene3D" id="3.30.70.270">
    <property type="match status" value="1"/>
</dbReference>
<dbReference type="SMART" id="SM00267">
    <property type="entry name" value="GGDEF"/>
    <property type="match status" value="1"/>
</dbReference>
<feature type="region of interest" description="Disordered" evidence="1">
    <location>
        <begin position="1"/>
        <end position="24"/>
    </location>
</feature>
<evidence type="ECO:0000259" key="3">
    <source>
        <dbReference type="PROSITE" id="PS50887"/>
    </source>
</evidence>
<dbReference type="Pfam" id="PF00990">
    <property type="entry name" value="GGDEF"/>
    <property type="match status" value="1"/>
</dbReference>
<dbReference type="SUPFAM" id="SSF55785">
    <property type="entry name" value="PYP-like sensor domain (PAS domain)"/>
    <property type="match status" value="1"/>
</dbReference>
<name>A0ABT9PUL4_9HYPH</name>
<sequence>MSNTLRSHRDLSNEGRETNAGKILPASTSSSVQFDRLQALFDRSFKAARVGIWECTLPDQVITWTDTVYDIFELEPGSSLLRQDTVDMYTPESRQKLTEIRSATIDKGDGFTLDAQIITGKGNLRWIRITAIVERENGSPVRIFGMKQDITAEKNTFEHIRQLAETDALTGLASRMRFEVVLGEAIAGRSLRPQALLLADLDGFKAVNDTLGHQAGDECLRNAGRRIFEAAPGASLIARLGGDEFAIIHDCDGVAGLEKIGQRIVANLECRVGTYPNKLKISGSVGAALIVPGVPAKDVFAQADRALYAVKAKGKNGFEMSQDCDPVADVA</sequence>
<protein>
    <submittedName>
        <fullName evidence="4">Diguanylate cyclase (GGDEF)-like protein</fullName>
    </submittedName>
</protein>
<dbReference type="PANTHER" id="PTHR44757:SF2">
    <property type="entry name" value="BIOFILM ARCHITECTURE MAINTENANCE PROTEIN MBAA"/>
    <property type="match status" value="1"/>
</dbReference>
<dbReference type="Pfam" id="PF08447">
    <property type="entry name" value="PAS_3"/>
    <property type="match status" value="1"/>
</dbReference>
<evidence type="ECO:0000313" key="5">
    <source>
        <dbReference type="Proteomes" id="UP001241472"/>
    </source>
</evidence>
<evidence type="ECO:0000259" key="2">
    <source>
        <dbReference type="PROSITE" id="PS50113"/>
    </source>
</evidence>
<dbReference type="InterPro" id="IPR000160">
    <property type="entry name" value="GGDEF_dom"/>
</dbReference>
<dbReference type="RefSeq" id="WP_306834885.1">
    <property type="nucleotide sequence ID" value="NZ_JAUSRF010000007.1"/>
</dbReference>
<gene>
    <name evidence="4" type="ORF">J2T09_002570</name>
</gene>
<keyword evidence="5" id="KW-1185">Reference proteome</keyword>
<accession>A0ABT9PUL4</accession>
<feature type="compositionally biased region" description="Basic and acidic residues" evidence="1">
    <location>
        <begin position="7"/>
        <end position="19"/>
    </location>
</feature>
<dbReference type="InterPro" id="IPR001610">
    <property type="entry name" value="PAC"/>
</dbReference>
<feature type="domain" description="PAC" evidence="2">
    <location>
        <begin position="111"/>
        <end position="162"/>
    </location>
</feature>
<comment type="caution">
    <text evidence="4">The sequence shown here is derived from an EMBL/GenBank/DDBJ whole genome shotgun (WGS) entry which is preliminary data.</text>
</comment>
<evidence type="ECO:0000256" key="1">
    <source>
        <dbReference type="SAM" id="MobiDB-lite"/>
    </source>
</evidence>
<dbReference type="CDD" id="cd01949">
    <property type="entry name" value="GGDEF"/>
    <property type="match status" value="1"/>
</dbReference>
<dbReference type="InterPro" id="IPR013655">
    <property type="entry name" value="PAS_fold_3"/>
</dbReference>
<feature type="domain" description="GGDEF" evidence="3">
    <location>
        <begin position="192"/>
        <end position="323"/>
    </location>
</feature>
<dbReference type="InterPro" id="IPR035965">
    <property type="entry name" value="PAS-like_dom_sf"/>
</dbReference>
<dbReference type="SUPFAM" id="SSF55073">
    <property type="entry name" value="Nucleotide cyclase"/>
    <property type="match status" value="1"/>
</dbReference>
<dbReference type="InterPro" id="IPR052155">
    <property type="entry name" value="Biofilm_reg_signaling"/>
</dbReference>
<dbReference type="InterPro" id="IPR043128">
    <property type="entry name" value="Rev_trsase/Diguanyl_cyclase"/>
</dbReference>